<dbReference type="PROSITE" id="PS50119">
    <property type="entry name" value="ZF_BBOX"/>
    <property type="match status" value="2"/>
</dbReference>
<dbReference type="GO" id="GO:0008270">
    <property type="term" value="F:zinc ion binding"/>
    <property type="evidence" value="ECO:0007669"/>
    <property type="project" value="UniProtKB-KW"/>
</dbReference>
<evidence type="ECO:0000313" key="6">
    <source>
        <dbReference type="RefSeq" id="XP_022303201.1"/>
    </source>
</evidence>
<dbReference type="SUPFAM" id="SSF101898">
    <property type="entry name" value="NHL repeat"/>
    <property type="match status" value="1"/>
</dbReference>
<proteinExistence type="predicted"/>
<dbReference type="RefSeq" id="XP_022303202.1">
    <property type="nucleotide sequence ID" value="XM_022447494.1"/>
</dbReference>
<dbReference type="Proteomes" id="UP000694844">
    <property type="component" value="Chromosome 9"/>
</dbReference>
<dbReference type="PANTHER" id="PTHR25462">
    <property type="entry name" value="BONUS, ISOFORM C-RELATED"/>
    <property type="match status" value="1"/>
</dbReference>
<keyword evidence="1" id="KW-0677">Repeat</keyword>
<dbReference type="InterPro" id="IPR011042">
    <property type="entry name" value="6-blade_b-propeller_TolB-like"/>
</dbReference>
<evidence type="ECO:0000259" key="4">
    <source>
        <dbReference type="PROSITE" id="PS50119"/>
    </source>
</evidence>
<dbReference type="CDD" id="cd19757">
    <property type="entry name" value="Bbox1"/>
    <property type="match status" value="1"/>
</dbReference>
<dbReference type="OrthoDB" id="6102924at2759"/>
<dbReference type="Pfam" id="PF00643">
    <property type="entry name" value="zf-B_box"/>
    <property type="match status" value="1"/>
</dbReference>
<dbReference type="GeneID" id="111110857"/>
<dbReference type="Gene3D" id="3.30.160.60">
    <property type="entry name" value="Classic Zinc Finger"/>
    <property type="match status" value="1"/>
</dbReference>
<evidence type="ECO:0000256" key="2">
    <source>
        <dbReference type="PROSITE-ProRule" id="PRU00024"/>
    </source>
</evidence>
<keyword evidence="5" id="KW-1185">Reference proteome</keyword>
<dbReference type="SUPFAM" id="SSF58113">
    <property type="entry name" value="Apolipoprotein A-I"/>
    <property type="match status" value="1"/>
</dbReference>
<dbReference type="GO" id="GO:0061630">
    <property type="term" value="F:ubiquitin protein ligase activity"/>
    <property type="evidence" value="ECO:0007669"/>
    <property type="project" value="TreeGrafter"/>
</dbReference>
<keyword evidence="2" id="KW-0479">Metal-binding</keyword>
<evidence type="ECO:0000313" key="7">
    <source>
        <dbReference type="RefSeq" id="XP_022303202.1"/>
    </source>
</evidence>
<dbReference type="Gene3D" id="4.10.830.40">
    <property type="match status" value="1"/>
</dbReference>
<gene>
    <name evidence="6 7" type="primary">LOC111110857</name>
</gene>
<accession>A0A8B8BJT7</accession>
<organism evidence="5 6">
    <name type="scientific">Crassostrea virginica</name>
    <name type="common">Eastern oyster</name>
    <dbReference type="NCBI Taxonomy" id="6565"/>
    <lineage>
        <taxon>Eukaryota</taxon>
        <taxon>Metazoa</taxon>
        <taxon>Spiralia</taxon>
        <taxon>Lophotrochozoa</taxon>
        <taxon>Mollusca</taxon>
        <taxon>Bivalvia</taxon>
        <taxon>Autobranchia</taxon>
        <taxon>Pteriomorphia</taxon>
        <taxon>Ostreida</taxon>
        <taxon>Ostreoidea</taxon>
        <taxon>Ostreidae</taxon>
        <taxon>Crassostrea</taxon>
    </lineage>
</organism>
<dbReference type="InterPro" id="IPR001258">
    <property type="entry name" value="NHL_repeat"/>
</dbReference>
<evidence type="ECO:0000313" key="5">
    <source>
        <dbReference type="Proteomes" id="UP000694844"/>
    </source>
</evidence>
<protein>
    <submittedName>
        <fullName evidence="6 7">Uncharacterized protein LOC111110857</fullName>
    </submittedName>
</protein>
<dbReference type="Pfam" id="PF22586">
    <property type="entry name" value="ANCHR-like_BBOX"/>
    <property type="match status" value="1"/>
</dbReference>
<reference evidence="6 7" key="1">
    <citation type="submission" date="2025-04" db="UniProtKB">
        <authorList>
            <consortium name="RefSeq"/>
        </authorList>
    </citation>
    <scope>IDENTIFICATION</scope>
    <source>
        <tissue evidence="6 7">Whole sample</tissue>
    </source>
</reference>
<dbReference type="AlphaFoldDB" id="A0A8B8BJT7"/>
<feature type="domain" description="B box-type" evidence="4">
    <location>
        <begin position="66"/>
        <end position="102"/>
    </location>
</feature>
<dbReference type="SUPFAM" id="SSF57845">
    <property type="entry name" value="B-box zinc-binding domain"/>
    <property type="match status" value="1"/>
</dbReference>
<dbReference type="RefSeq" id="XP_022303201.1">
    <property type="nucleotide sequence ID" value="XM_022447493.1"/>
</dbReference>
<feature type="repeat" description="NHL" evidence="3">
    <location>
        <begin position="470"/>
        <end position="513"/>
    </location>
</feature>
<dbReference type="InterPro" id="IPR000315">
    <property type="entry name" value="Znf_B-box"/>
</dbReference>
<name>A0A8B8BJT7_CRAVI</name>
<dbReference type="PANTHER" id="PTHR25462:SF296">
    <property type="entry name" value="MEIOTIC P26, ISOFORM F"/>
    <property type="match status" value="1"/>
</dbReference>
<dbReference type="KEGG" id="cvn:111110857"/>
<dbReference type="SMART" id="SM00336">
    <property type="entry name" value="BBOX"/>
    <property type="match status" value="2"/>
</dbReference>
<dbReference type="InterPro" id="IPR047153">
    <property type="entry name" value="TRIM45/56/19-like"/>
</dbReference>
<keyword evidence="2" id="KW-0862">Zinc</keyword>
<evidence type="ECO:0000256" key="3">
    <source>
        <dbReference type="PROSITE-ProRule" id="PRU00504"/>
    </source>
</evidence>
<dbReference type="Gene3D" id="2.120.10.30">
    <property type="entry name" value="TolB, C-terminal domain"/>
    <property type="match status" value="1"/>
</dbReference>
<dbReference type="PROSITE" id="PS51125">
    <property type="entry name" value="NHL"/>
    <property type="match status" value="1"/>
</dbReference>
<sequence>MATTRSKAQDVVLCELCSKPALKFCNSCQINLCKPCVRKHRDEFKSLSHEIVPFVDKKVELVKPECHEHSGQRCEVNCKECNKPVCIKCMLGPHKGHEAEELSKTHEIQTRKIKTDTEEIKINIIPKYQKEDAEIGNVISKTKTKHEGLDKESKKLRQLWHQEVDDIFDKVDSLSQSYRDDTMKALLEYHTKIRNIISEMKGTVQQNSKLLGSNNYSKVNEYHSKLTEYQRFPEKLELKWHPLKSNNDKGKELSIEFGKYSATLNQMPKHRLKASVSRLGTHLVQIMGDVKIIATIITYIPQYGVACVGESEAWIHGNMQIIKRYDIHGTVKGTVTTLCQFKPGDISVTKDEEMIYSDRDSNTIKIVRDGKSETLITPPQGWIPWGLCCTRSGDILVQVYKGNRSQTKNKIIRYQGQNLRQEINADEQEKSIFKEVYGSLYMSENNNGDICVSDANAGTIVVVDKKGKIRFRYDGTPARRGKTCGLRGIVTDALSQIIVADYNNNCLHILDQNGQFLRCIDNCELDKPIGLSVDNEGRLWVGLNESGKIKVIEYLQNK</sequence>
<feature type="domain" description="B box-type" evidence="4">
    <location>
        <begin position="9"/>
        <end position="54"/>
    </location>
</feature>
<keyword evidence="2" id="KW-0863">Zinc-finger</keyword>
<evidence type="ECO:0000256" key="1">
    <source>
        <dbReference type="ARBA" id="ARBA00022737"/>
    </source>
</evidence>